<gene>
    <name evidence="1" type="ORF">WAE58_10145</name>
</gene>
<dbReference type="EMBL" id="JBBEUB010000002">
    <property type="protein sequence ID" value="MEJ2902787.1"/>
    <property type="molecule type" value="Genomic_DNA"/>
</dbReference>
<reference evidence="1 2" key="1">
    <citation type="submission" date="2024-03" db="EMBL/GenBank/DDBJ databases">
        <title>Sequence of Lycoming College Course Isolates.</title>
        <authorList>
            <person name="Plotts O."/>
            <person name="Newman J."/>
        </authorList>
    </citation>
    <scope>NUCLEOTIDE SEQUENCE [LARGE SCALE GENOMIC DNA]</scope>
    <source>
        <strain evidence="1 2">CJB-3</strain>
    </source>
</reference>
<proteinExistence type="predicted"/>
<dbReference type="InterPro" id="IPR046233">
    <property type="entry name" value="DUF6266"/>
</dbReference>
<evidence type="ECO:0000313" key="2">
    <source>
        <dbReference type="Proteomes" id="UP001378956"/>
    </source>
</evidence>
<name>A0ABU8NKL4_9SPHI</name>
<dbReference type="RefSeq" id="WP_288879451.1">
    <property type="nucleotide sequence ID" value="NZ_CBFGNQ010000022.1"/>
</dbReference>
<protein>
    <submittedName>
        <fullName evidence="1">DUF6266 family protein</fullName>
    </submittedName>
</protein>
<organism evidence="1 2">
    <name type="scientific">Pedobacter panaciterrae</name>
    <dbReference type="NCBI Taxonomy" id="363849"/>
    <lineage>
        <taxon>Bacteria</taxon>
        <taxon>Pseudomonadati</taxon>
        <taxon>Bacteroidota</taxon>
        <taxon>Sphingobacteriia</taxon>
        <taxon>Sphingobacteriales</taxon>
        <taxon>Sphingobacteriaceae</taxon>
        <taxon>Pedobacter</taxon>
    </lineage>
</organism>
<evidence type="ECO:0000313" key="1">
    <source>
        <dbReference type="EMBL" id="MEJ2902787.1"/>
    </source>
</evidence>
<dbReference type="Pfam" id="PF19781">
    <property type="entry name" value="DUF6266"/>
    <property type="match status" value="1"/>
</dbReference>
<sequence>MARLKSRILGPMTGKLAYLVGYERLGQPVLRMKPKKRKKKKPRTDAQKAVNLRFKIVNLFISAINDFTNVGFKLDVAGTTKTAQNGASSYNIREAVIGEYPHLELDYTKVMISKGELPCPINPKVELENNVLTFKWHVDPLCGYPLNRDQVMMLAYLPANNTVRFVLSGARRNAGTDTLLVHLEKGDSEQSKKDDVIETYIAFISDDRLSISNSVYVGRIEVGNFKNIKMIEKFLTTN</sequence>
<accession>A0ABU8NKL4</accession>
<comment type="caution">
    <text evidence="1">The sequence shown here is derived from an EMBL/GenBank/DDBJ whole genome shotgun (WGS) entry which is preliminary data.</text>
</comment>
<dbReference type="Proteomes" id="UP001378956">
    <property type="component" value="Unassembled WGS sequence"/>
</dbReference>
<keyword evidence="2" id="KW-1185">Reference proteome</keyword>